<evidence type="ECO:0000313" key="13">
    <source>
        <dbReference type="Proteomes" id="UP000002275"/>
    </source>
</evidence>
<keyword evidence="9" id="KW-0732">Signal</keyword>
<evidence type="ECO:0000256" key="7">
    <source>
        <dbReference type="ARBA" id="ARBA00023145"/>
    </source>
</evidence>
<comment type="similarity">
    <text evidence="1 9">Belongs to the peptidase M4 family.</text>
</comment>
<proteinExistence type="inferred from homology"/>
<comment type="function">
    <text evidence="9">Extracellular zinc metalloprotease.</text>
</comment>
<feature type="domain" description="Peptidase M4" evidence="10">
    <location>
        <begin position="194"/>
        <end position="342"/>
    </location>
</feature>
<feature type="active site" description="Proton donor" evidence="8">
    <location>
        <position position="420"/>
    </location>
</feature>
<evidence type="ECO:0000256" key="8">
    <source>
        <dbReference type="PIRSR" id="PIRSR623612-1"/>
    </source>
</evidence>
<evidence type="ECO:0000256" key="1">
    <source>
        <dbReference type="ARBA" id="ARBA00009388"/>
    </source>
</evidence>
<dbReference type="EMBL" id="AE016796">
    <property type="protein sequence ID" value="AAO07011.2"/>
    <property type="molecule type" value="Genomic_DNA"/>
</dbReference>
<reference evidence="12 13" key="3">
    <citation type="journal article" date="2011" name="Mol. Syst. Biol.">
        <title>Integrative genome-scale metabolic analysis of Vibrio vulnificus for drug targeting and discovery.</title>
        <authorList>
            <person name="Kim H.U."/>
            <person name="Kim S.Y."/>
            <person name="Jeong H."/>
            <person name="Kim T.Y."/>
            <person name="Kim J.J."/>
            <person name="Choy H.E."/>
            <person name="Yi K.Y."/>
            <person name="Rhee J.H."/>
            <person name="Lee S.Y."/>
        </authorList>
    </citation>
    <scope>NUCLEOTIDE SEQUENCE [LARGE SCALE GENOMIC DNA]</scope>
    <source>
        <strain evidence="12 13">CMCP6</strain>
    </source>
</reference>
<sequence length="608" mass="65037">MKCAVLQSYGGNKMDFTLEAFMTFKTTIIATCLLAAAPLSMAANGPNAHPSPSLKGLQAKNFILPDNATLVKRFALGHSGMETQRFQQHFQNAIVFGGEISLITAASGDVVAVIGRRYDHLLSSNSVKLKAETAKGIVMMKIGGHGRWTTNLFINPSNGLFFYIVENQRADSRWHYWIDAETGEVLNAYDGLTTGSGTGVHGDSKDLSGLTTFNRGNFEMVSANGRLSTYDAGGRSRLPGDLATDSDDQWVEPGRTSPGQAAMVDAHFFANVTDSYFLSVLQFNWLNHYSQGMVSTAHVKRNYNNAYWNGYQMAYGDGDGISFINLSGDLDVVGHELSHGLTDATSDLIYQNESGALNEAFSDIMGTNIEFYYGSGNWTIGEDITPNSNGIRNMADPGEDGDPSHYNERYTGTGDNGGVHINSGIINHWYYLLVNGGQNSDGQFASGTDVAGIGLDAATQIVYNGFTSLPPNADFCLARAATDAVASTHSANVLDAWDEVGVSSDLCARGGDGGGSGTGGDITISNVSSRVIKGVKFQISWDTDVASSTEVTFSCCGTYVKNEQVTSHSYNFNGSKGVAYEYYVTSKVYDSAGNVASSATAGPFVHQN</sequence>
<reference evidence="13" key="1">
    <citation type="submission" date="2002-12" db="EMBL/GenBank/DDBJ databases">
        <title>Complete genome sequence of Vibrio vulnificus CMCP6.</title>
        <authorList>
            <person name="Rhee J.H."/>
            <person name="Kim S.Y."/>
            <person name="Chung S.S."/>
            <person name="Kim J.J."/>
            <person name="Moon Y.H."/>
            <person name="Jeong H."/>
            <person name="Choy H.E."/>
        </authorList>
    </citation>
    <scope>NUCLEOTIDE SEQUENCE [LARGE SCALE GENOMIC DNA]</scope>
    <source>
        <strain evidence="13">CMCP6</strain>
    </source>
</reference>
<evidence type="ECO:0000256" key="5">
    <source>
        <dbReference type="ARBA" id="ARBA00022833"/>
    </source>
</evidence>
<dbReference type="EC" id="3.4.24.-" evidence="9"/>
<dbReference type="Gene3D" id="3.10.170.10">
    <property type="match status" value="1"/>
</dbReference>
<evidence type="ECO:0000313" key="12">
    <source>
        <dbReference type="EMBL" id="AAO07011.2"/>
    </source>
</evidence>
<dbReference type="CDD" id="cd09597">
    <property type="entry name" value="M4_TLP"/>
    <property type="match status" value="1"/>
</dbReference>
<evidence type="ECO:0000259" key="10">
    <source>
        <dbReference type="Pfam" id="PF01447"/>
    </source>
</evidence>
<dbReference type="InterPro" id="IPR023612">
    <property type="entry name" value="Peptidase_M4"/>
</dbReference>
<evidence type="ECO:0000259" key="11">
    <source>
        <dbReference type="Pfam" id="PF02868"/>
    </source>
</evidence>
<keyword evidence="7" id="KW-0865">Zymogen</keyword>
<dbReference type="PANTHER" id="PTHR33794:SF1">
    <property type="entry name" value="BACILLOLYSIN"/>
    <property type="match status" value="1"/>
</dbReference>
<keyword evidence="2 9" id="KW-0645">Protease</keyword>
<keyword evidence="9" id="KW-0964">Secreted</keyword>
<accession>A0A3Q0KX16</accession>
<comment type="subcellular location">
    <subcellularLocation>
        <location evidence="9">Secreted</location>
    </subcellularLocation>
</comment>
<evidence type="ECO:0000256" key="3">
    <source>
        <dbReference type="ARBA" id="ARBA00022723"/>
    </source>
</evidence>
<dbReference type="InterPro" id="IPR001570">
    <property type="entry name" value="Peptidase_M4_C_domain"/>
</dbReference>
<dbReference type="GO" id="GO:0004222">
    <property type="term" value="F:metalloendopeptidase activity"/>
    <property type="evidence" value="ECO:0007669"/>
    <property type="project" value="UniProtKB-UniRule"/>
</dbReference>
<dbReference type="Proteomes" id="UP000002275">
    <property type="component" value="Chromosome II"/>
</dbReference>
<dbReference type="InterPro" id="IPR050728">
    <property type="entry name" value="Zinc_Metalloprotease_M4"/>
</dbReference>
<feature type="domain" description="Peptidase M4 C-terminal" evidence="11">
    <location>
        <begin position="346"/>
        <end position="502"/>
    </location>
</feature>
<keyword evidence="4 9" id="KW-0378">Hydrolase</keyword>
<dbReference type="SUPFAM" id="SSF55486">
    <property type="entry name" value="Metalloproteases ('zincins'), catalytic domain"/>
    <property type="match status" value="1"/>
</dbReference>
<gene>
    <name evidence="12" type="ordered locus">VV2_0032</name>
</gene>
<evidence type="ECO:0000256" key="9">
    <source>
        <dbReference type="RuleBase" id="RU366073"/>
    </source>
</evidence>
<dbReference type="AlphaFoldDB" id="A0A3Q0KX16"/>
<keyword evidence="3" id="KW-0479">Metal-binding</keyword>
<evidence type="ECO:0000256" key="4">
    <source>
        <dbReference type="ARBA" id="ARBA00022801"/>
    </source>
</evidence>
<dbReference type="KEGG" id="vvu:VV2_0032"/>
<dbReference type="PANTHER" id="PTHR33794">
    <property type="entry name" value="BACILLOLYSIN"/>
    <property type="match status" value="1"/>
</dbReference>
<feature type="signal peptide" evidence="9">
    <location>
        <begin position="1"/>
        <end position="42"/>
    </location>
</feature>
<name>A0A3Q0KX16_VIBVU</name>
<keyword evidence="6 9" id="KW-0482">Metalloprotease</keyword>
<evidence type="ECO:0000256" key="2">
    <source>
        <dbReference type="ARBA" id="ARBA00022670"/>
    </source>
</evidence>
<dbReference type="Gene3D" id="1.10.390.10">
    <property type="entry name" value="Neutral Protease Domain 2"/>
    <property type="match status" value="1"/>
</dbReference>
<dbReference type="GO" id="GO:0046872">
    <property type="term" value="F:metal ion binding"/>
    <property type="evidence" value="ECO:0007669"/>
    <property type="project" value="UniProtKB-UniRule"/>
</dbReference>
<dbReference type="InterPro" id="IPR027268">
    <property type="entry name" value="Peptidase_M4/M1_CTD_sf"/>
</dbReference>
<reference evidence="12 13" key="2">
    <citation type="journal article" date="2003" name="Infect. Immun.">
        <title>Characterization and pathogenic significance of Vibrio vulnificus antigens preferentially expressed in septicemic patients.</title>
        <authorList>
            <person name="Kim Y.R."/>
            <person name="Lee S.E."/>
            <person name="Kim C.M."/>
            <person name="Kim S.Y."/>
            <person name="Shin E.K."/>
            <person name="Shin D.H."/>
            <person name="Chung S.S."/>
            <person name="Choy H.E."/>
            <person name="Progulske-Fox A."/>
            <person name="Hillman J.D."/>
            <person name="Handfield M."/>
            <person name="Rhee J.H."/>
        </authorList>
    </citation>
    <scope>NUCLEOTIDE SEQUENCE [LARGE SCALE GENOMIC DNA]</scope>
    <source>
        <strain evidence="12 13">CMCP6</strain>
    </source>
</reference>
<feature type="active site" evidence="8">
    <location>
        <position position="336"/>
    </location>
</feature>
<keyword evidence="5 9" id="KW-0862">Zinc</keyword>
<dbReference type="InterPro" id="IPR013856">
    <property type="entry name" value="Peptidase_M4_domain"/>
</dbReference>
<dbReference type="GO" id="GO:0005576">
    <property type="term" value="C:extracellular region"/>
    <property type="evidence" value="ECO:0007669"/>
    <property type="project" value="UniProtKB-SubCell"/>
</dbReference>
<dbReference type="GO" id="GO:0006508">
    <property type="term" value="P:proteolysis"/>
    <property type="evidence" value="ECO:0007669"/>
    <property type="project" value="UniProtKB-KW"/>
</dbReference>
<dbReference type="PRINTS" id="PR00730">
    <property type="entry name" value="THERMOLYSIN"/>
</dbReference>
<protein>
    <recommendedName>
        <fullName evidence="9">Neutral metalloproteinase</fullName>
        <ecNumber evidence="9">3.4.24.-</ecNumber>
    </recommendedName>
</protein>
<dbReference type="Pfam" id="PF01447">
    <property type="entry name" value="Peptidase_M4"/>
    <property type="match status" value="1"/>
</dbReference>
<comment type="cofactor">
    <cofactor evidence="9">
        <name>Zn(2+)</name>
        <dbReference type="ChEBI" id="CHEBI:29105"/>
    </cofactor>
</comment>
<feature type="chain" id="PRO_5023098920" description="Neutral metalloproteinase" evidence="9">
    <location>
        <begin position="43"/>
        <end position="608"/>
    </location>
</feature>
<dbReference type="Pfam" id="PF02868">
    <property type="entry name" value="Peptidase_M4_C"/>
    <property type="match status" value="1"/>
</dbReference>
<organism evidence="12 13">
    <name type="scientific">Vibrio vulnificus (strain CMCP6)</name>
    <dbReference type="NCBI Taxonomy" id="216895"/>
    <lineage>
        <taxon>Bacteria</taxon>
        <taxon>Pseudomonadati</taxon>
        <taxon>Pseudomonadota</taxon>
        <taxon>Gammaproteobacteria</taxon>
        <taxon>Vibrionales</taxon>
        <taxon>Vibrionaceae</taxon>
        <taxon>Vibrio</taxon>
    </lineage>
</organism>
<evidence type="ECO:0000256" key="6">
    <source>
        <dbReference type="ARBA" id="ARBA00023049"/>
    </source>
</evidence>